<dbReference type="SUPFAM" id="SSF46785">
    <property type="entry name" value="Winged helix' DNA-binding domain"/>
    <property type="match status" value="1"/>
</dbReference>
<dbReference type="InterPro" id="IPR036390">
    <property type="entry name" value="WH_DNA-bd_sf"/>
</dbReference>
<gene>
    <name evidence="2" type="ORF">HKBW3S42_00756</name>
</gene>
<sequence>QGQIYSYCRYLYDISLQKARGYGLLKALLQVLAEEEGLRLSEVARRLRRQAPATREYLRWLMEVDLVTEEDGRYYYRDPVLRFWVAYTSRGIEVDAFPRREDLEGLVADLTERFERVATQLGRAKESEVRELLRNLAGQTVDGALLGQAGTFHIPAFTRIEPYRSPDGRIEVDALGEDGERWIIEVKWRKKRVGRGELGQLIERAKQVQARPWCISQAGFTSEATAYAADHGILISDANDLAALERAAS</sequence>
<accession>A0A6V8PIE8</accession>
<evidence type="ECO:0000259" key="1">
    <source>
        <dbReference type="Pfam" id="PF04471"/>
    </source>
</evidence>
<feature type="domain" description="Restriction endonuclease type IV Mrr" evidence="1">
    <location>
        <begin position="165"/>
        <end position="244"/>
    </location>
</feature>
<dbReference type="GO" id="GO:0009307">
    <property type="term" value="P:DNA restriction-modification system"/>
    <property type="evidence" value="ECO:0007669"/>
    <property type="project" value="InterPro"/>
</dbReference>
<dbReference type="GO" id="GO:0003677">
    <property type="term" value="F:DNA binding"/>
    <property type="evidence" value="ECO:0007669"/>
    <property type="project" value="InterPro"/>
</dbReference>
<feature type="non-terminal residue" evidence="2">
    <location>
        <position position="1"/>
    </location>
</feature>
<dbReference type="Proteomes" id="UP000568877">
    <property type="component" value="Unassembled WGS sequence"/>
</dbReference>
<dbReference type="InterPro" id="IPR036388">
    <property type="entry name" value="WH-like_DNA-bd_sf"/>
</dbReference>
<name>A0A6V8PIE8_9ACTN</name>
<reference evidence="2 3" key="1">
    <citation type="journal article" date="2020" name="Front. Microbiol.">
        <title>Single-cell genomics of novel Actinobacteria with the Wood-Ljungdahl pathway discovered in a serpentinizing system.</title>
        <authorList>
            <person name="Merino N."/>
            <person name="Kawai M."/>
            <person name="Boyd E.S."/>
            <person name="Colman D.R."/>
            <person name="McGlynn S.E."/>
            <person name="Nealson K.H."/>
            <person name="Kurokawa K."/>
            <person name="Hongoh Y."/>
        </authorList>
    </citation>
    <scope>NUCLEOTIDE SEQUENCE [LARGE SCALE GENOMIC DNA]</scope>
    <source>
        <strain evidence="2 3">S42</strain>
    </source>
</reference>
<organism evidence="2 3">
    <name type="scientific">Candidatus Hakubella thermalkaliphila</name>
    <dbReference type="NCBI Taxonomy" id="2754717"/>
    <lineage>
        <taxon>Bacteria</taxon>
        <taxon>Bacillati</taxon>
        <taxon>Actinomycetota</taxon>
        <taxon>Actinomycetota incertae sedis</taxon>
        <taxon>Candidatus Hakubellales</taxon>
        <taxon>Candidatus Hakubellaceae</taxon>
        <taxon>Candidatus Hakubella</taxon>
    </lineage>
</organism>
<protein>
    <recommendedName>
        <fullName evidence="1">Restriction endonuclease type IV Mrr domain-containing protein</fullName>
    </recommendedName>
</protein>
<dbReference type="AlphaFoldDB" id="A0A6V8PIE8"/>
<dbReference type="Pfam" id="PF04471">
    <property type="entry name" value="Mrr_cat"/>
    <property type="match status" value="1"/>
</dbReference>
<dbReference type="GO" id="GO:0004519">
    <property type="term" value="F:endonuclease activity"/>
    <property type="evidence" value="ECO:0007669"/>
    <property type="project" value="InterPro"/>
</dbReference>
<proteinExistence type="predicted"/>
<evidence type="ECO:0000313" key="3">
    <source>
        <dbReference type="Proteomes" id="UP000568877"/>
    </source>
</evidence>
<dbReference type="InterPro" id="IPR011335">
    <property type="entry name" value="Restrct_endonuc-II-like"/>
</dbReference>
<dbReference type="EMBL" id="BLSA01000079">
    <property type="protein sequence ID" value="GFP32452.1"/>
    <property type="molecule type" value="Genomic_DNA"/>
</dbReference>
<dbReference type="SUPFAM" id="SSF52980">
    <property type="entry name" value="Restriction endonuclease-like"/>
    <property type="match status" value="1"/>
</dbReference>
<dbReference type="Gene3D" id="1.10.10.10">
    <property type="entry name" value="Winged helix-like DNA-binding domain superfamily/Winged helix DNA-binding domain"/>
    <property type="match status" value="1"/>
</dbReference>
<dbReference type="InterPro" id="IPR007560">
    <property type="entry name" value="Restrct_endonuc_IV_Mrr"/>
</dbReference>
<evidence type="ECO:0000313" key="2">
    <source>
        <dbReference type="EMBL" id="GFP32452.1"/>
    </source>
</evidence>
<comment type="caution">
    <text evidence="2">The sequence shown here is derived from an EMBL/GenBank/DDBJ whole genome shotgun (WGS) entry which is preliminary data.</text>
</comment>